<evidence type="ECO:0000256" key="6">
    <source>
        <dbReference type="RuleBase" id="RU004296"/>
    </source>
</evidence>
<dbReference type="InterPro" id="IPR050966">
    <property type="entry name" value="Glutamyl_endopeptidase"/>
</dbReference>
<evidence type="ECO:0000256" key="7">
    <source>
        <dbReference type="SAM" id="MobiDB-lite"/>
    </source>
</evidence>
<evidence type="ECO:0000256" key="4">
    <source>
        <dbReference type="ARBA" id="ARBA00022801"/>
    </source>
</evidence>
<dbReference type="RefSeq" id="WP_220231251.1">
    <property type="nucleotide sequence ID" value="NZ_JAICBX010000006.1"/>
</dbReference>
<keyword evidence="2 6" id="KW-0645">Protease</keyword>
<name>A0AAE2ZVM2_9HYPH</name>
<reference evidence="8" key="1">
    <citation type="submission" date="2021-08" db="EMBL/GenBank/DDBJ databases">
        <title>Hoeflea bacterium WL0058 sp. nov., isolated from the sediment.</title>
        <authorList>
            <person name="Wang L."/>
            <person name="Zhang D."/>
        </authorList>
    </citation>
    <scope>NUCLEOTIDE SEQUENCE</scope>
    <source>
        <strain evidence="8">WL0058</strain>
    </source>
</reference>
<keyword evidence="9" id="KW-1185">Reference proteome</keyword>
<dbReference type="InterPro" id="IPR009003">
    <property type="entry name" value="Peptidase_S1_PA"/>
</dbReference>
<accession>A0AAE2ZVM2</accession>
<evidence type="ECO:0000256" key="3">
    <source>
        <dbReference type="ARBA" id="ARBA00022729"/>
    </source>
</evidence>
<dbReference type="InterPro" id="IPR000126">
    <property type="entry name" value="V8_ser_AS"/>
</dbReference>
<dbReference type="EMBL" id="JAICBX010000006">
    <property type="protein sequence ID" value="MBW8640532.1"/>
    <property type="molecule type" value="Genomic_DNA"/>
</dbReference>
<dbReference type="PROSITE" id="PS00673">
    <property type="entry name" value="V8_SER"/>
    <property type="match status" value="1"/>
</dbReference>
<dbReference type="Pfam" id="PF13365">
    <property type="entry name" value="Trypsin_2"/>
    <property type="match status" value="1"/>
</dbReference>
<dbReference type="InterPro" id="IPR043504">
    <property type="entry name" value="Peptidase_S1_PA_chymotrypsin"/>
</dbReference>
<dbReference type="PANTHER" id="PTHR15462">
    <property type="entry name" value="SERINE PROTEASE"/>
    <property type="match status" value="1"/>
</dbReference>
<evidence type="ECO:0000256" key="5">
    <source>
        <dbReference type="ARBA" id="ARBA00022825"/>
    </source>
</evidence>
<keyword evidence="4 6" id="KW-0378">Hydrolase</keyword>
<proteinExistence type="inferred from homology"/>
<dbReference type="GO" id="GO:0008236">
    <property type="term" value="F:serine-type peptidase activity"/>
    <property type="evidence" value="ECO:0007669"/>
    <property type="project" value="UniProtKB-KW"/>
</dbReference>
<comment type="similarity">
    <text evidence="1 6">Belongs to the peptidase S1B family.</text>
</comment>
<sequence length="337" mass="37014">MAAKSTTGSKSKKTPRVLGSLMAETNGGGSPENVPGFNVFRAATAGFDTSYVSGPTVLNARPDGGFYSSESMVSVGDAPAFSAKPENVIGADNRVRVNDTAMTPWRCICHLEVQYDRGPVGAGTGFFVGDDLIVTAAHVLVDRSYYGWEEPPRRATRVRVVPGRNGSLAPYGVFVCDVPCHDPKADDCMIPAIWMEIGREKEEQAHRKDYAAIRIPDQVQEADLGKRLGYFGVKDVLSEDDFDGDMLFVNTAGFPQTSDKPYGTLWYNAGRTSAFDDCFVEYMVDTEGGQSGSPIYFYDKKQDQRYVIAIHTTGDFFNRGILIGGKIFDDIKRWSKR</sequence>
<organism evidence="8 9">
    <name type="scientific">Flavimaribacter sediminis</name>
    <dbReference type="NCBI Taxonomy" id="2865987"/>
    <lineage>
        <taxon>Bacteria</taxon>
        <taxon>Pseudomonadati</taxon>
        <taxon>Pseudomonadota</taxon>
        <taxon>Alphaproteobacteria</taxon>
        <taxon>Hyphomicrobiales</taxon>
        <taxon>Rhizobiaceae</taxon>
        <taxon>Flavimaribacter</taxon>
    </lineage>
</organism>
<feature type="region of interest" description="Disordered" evidence="7">
    <location>
        <begin position="1"/>
        <end position="28"/>
    </location>
</feature>
<dbReference type="AlphaFoldDB" id="A0AAE2ZVM2"/>
<protein>
    <recommendedName>
        <fullName evidence="6">Serine protease</fullName>
        <ecNumber evidence="6">3.4.21.-</ecNumber>
    </recommendedName>
</protein>
<dbReference type="InterPro" id="IPR008256">
    <property type="entry name" value="Peptidase_S1B"/>
</dbReference>
<keyword evidence="3" id="KW-0732">Signal</keyword>
<keyword evidence="5 6" id="KW-0720">Serine protease</keyword>
<gene>
    <name evidence="8" type="ORF">K1W69_25290</name>
</gene>
<dbReference type="Proteomes" id="UP001196509">
    <property type="component" value="Unassembled WGS sequence"/>
</dbReference>
<dbReference type="SUPFAM" id="SSF50494">
    <property type="entry name" value="Trypsin-like serine proteases"/>
    <property type="match status" value="1"/>
</dbReference>
<dbReference type="PANTHER" id="PTHR15462:SF8">
    <property type="entry name" value="SERINE PROTEASE"/>
    <property type="match status" value="1"/>
</dbReference>
<evidence type="ECO:0000313" key="8">
    <source>
        <dbReference type="EMBL" id="MBW8640532.1"/>
    </source>
</evidence>
<evidence type="ECO:0000256" key="1">
    <source>
        <dbReference type="ARBA" id="ARBA00008764"/>
    </source>
</evidence>
<evidence type="ECO:0000313" key="9">
    <source>
        <dbReference type="Proteomes" id="UP001196509"/>
    </source>
</evidence>
<comment type="caution">
    <text evidence="8">The sequence shown here is derived from an EMBL/GenBank/DDBJ whole genome shotgun (WGS) entry which is preliminary data.</text>
</comment>
<dbReference type="GO" id="GO:0006508">
    <property type="term" value="P:proteolysis"/>
    <property type="evidence" value="ECO:0007669"/>
    <property type="project" value="UniProtKB-KW"/>
</dbReference>
<dbReference type="PRINTS" id="PR00839">
    <property type="entry name" value="V8PROTEASE"/>
</dbReference>
<dbReference type="EC" id="3.4.21.-" evidence="6"/>
<dbReference type="Gene3D" id="2.40.10.10">
    <property type="entry name" value="Trypsin-like serine proteases"/>
    <property type="match status" value="2"/>
</dbReference>
<evidence type="ECO:0000256" key="2">
    <source>
        <dbReference type="ARBA" id="ARBA00022670"/>
    </source>
</evidence>